<evidence type="ECO:0000256" key="7">
    <source>
        <dbReference type="ARBA" id="ARBA00023014"/>
    </source>
</evidence>
<dbReference type="GO" id="GO:0005829">
    <property type="term" value="C:cytosol"/>
    <property type="evidence" value="ECO:0007669"/>
    <property type="project" value="TreeGrafter"/>
</dbReference>
<dbReference type="GO" id="GO:0003824">
    <property type="term" value="F:catalytic activity"/>
    <property type="evidence" value="ECO:0007669"/>
    <property type="project" value="InterPro"/>
</dbReference>
<evidence type="ECO:0000313" key="10">
    <source>
        <dbReference type="EMBL" id="MBI4595314.1"/>
    </source>
</evidence>
<dbReference type="CDD" id="cd01335">
    <property type="entry name" value="Radical_SAM"/>
    <property type="match status" value="1"/>
</dbReference>
<dbReference type="InterPro" id="IPR006158">
    <property type="entry name" value="Cobalamin-bd"/>
</dbReference>
<keyword evidence="2" id="KW-0489">Methyltransferase</keyword>
<dbReference type="Pfam" id="PF02310">
    <property type="entry name" value="B12-binding"/>
    <property type="match status" value="1"/>
</dbReference>
<dbReference type="EMBL" id="JACQWF010000132">
    <property type="protein sequence ID" value="MBI4595314.1"/>
    <property type="molecule type" value="Genomic_DNA"/>
</dbReference>
<keyword evidence="3" id="KW-0808">Transferase</keyword>
<dbReference type="SFLD" id="SFLDG01082">
    <property type="entry name" value="B12-binding_domain_containing"/>
    <property type="match status" value="1"/>
</dbReference>
<keyword evidence="6" id="KW-0408">Iron</keyword>
<dbReference type="Pfam" id="PF04055">
    <property type="entry name" value="Radical_SAM"/>
    <property type="match status" value="1"/>
</dbReference>
<dbReference type="InterPro" id="IPR036724">
    <property type="entry name" value="Cobalamin-bd_sf"/>
</dbReference>
<dbReference type="Gene3D" id="3.80.30.20">
    <property type="entry name" value="tm_1862 like domain"/>
    <property type="match status" value="1"/>
</dbReference>
<dbReference type="Proteomes" id="UP000772181">
    <property type="component" value="Unassembled WGS sequence"/>
</dbReference>
<organism evidence="10 11">
    <name type="scientific">Tectimicrobiota bacterium</name>
    <dbReference type="NCBI Taxonomy" id="2528274"/>
    <lineage>
        <taxon>Bacteria</taxon>
        <taxon>Pseudomonadati</taxon>
        <taxon>Nitrospinota/Tectimicrobiota group</taxon>
        <taxon>Candidatus Tectimicrobiota</taxon>
    </lineage>
</organism>
<dbReference type="SMART" id="SM00729">
    <property type="entry name" value="Elp3"/>
    <property type="match status" value="1"/>
</dbReference>
<dbReference type="PANTHER" id="PTHR43409">
    <property type="entry name" value="ANAEROBIC MAGNESIUM-PROTOPORPHYRIN IX MONOMETHYL ESTER CYCLASE-RELATED"/>
    <property type="match status" value="1"/>
</dbReference>
<comment type="cofactor">
    <cofactor evidence="1">
        <name>[4Fe-4S] cluster</name>
        <dbReference type="ChEBI" id="CHEBI:49883"/>
    </cofactor>
</comment>
<dbReference type="GO" id="GO:0031419">
    <property type="term" value="F:cobalamin binding"/>
    <property type="evidence" value="ECO:0007669"/>
    <property type="project" value="InterPro"/>
</dbReference>
<evidence type="ECO:0000313" key="11">
    <source>
        <dbReference type="Proteomes" id="UP000772181"/>
    </source>
</evidence>
<dbReference type="InterPro" id="IPR058240">
    <property type="entry name" value="rSAM_sf"/>
</dbReference>
<dbReference type="SUPFAM" id="SSF52242">
    <property type="entry name" value="Cobalamin (vitamin B12)-binding domain"/>
    <property type="match status" value="1"/>
</dbReference>
<evidence type="ECO:0000256" key="1">
    <source>
        <dbReference type="ARBA" id="ARBA00001966"/>
    </source>
</evidence>
<dbReference type="SUPFAM" id="SSF102114">
    <property type="entry name" value="Radical SAM enzymes"/>
    <property type="match status" value="1"/>
</dbReference>
<evidence type="ECO:0000259" key="8">
    <source>
        <dbReference type="PROSITE" id="PS51332"/>
    </source>
</evidence>
<evidence type="ECO:0000256" key="6">
    <source>
        <dbReference type="ARBA" id="ARBA00023004"/>
    </source>
</evidence>
<dbReference type="PROSITE" id="PS51332">
    <property type="entry name" value="B12_BINDING"/>
    <property type="match status" value="1"/>
</dbReference>
<dbReference type="InterPro" id="IPR007197">
    <property type="entry name" value="rSAM"/>
</dbReference>
<keyword evidence="5" id="KW-0479">Metal-binding</keyword>
<dbReference type="GO" id="GO:0046872">
    <property type="term" value="F:metal ion binding"/>
    <property type="evidence" value="ECO:0007669"/>
    <property type="project" value="UniProtKB-KW"/>
</dbReference>
<evidence type="ECO:0000256" key="4">
    <source>
        <dbReference type="ARBA" id="ARBA00022691"/>
    </source>
</evidence>
<evidence type="ECO:0000256" key="2">
    <source>
        <dbReference type="ARBA" id="ARBA00022603"/>
    </source>
</evidence>
<dbReference type="SFLD" id="SFLDS00029">
    <property type="entry name" value="Radical_SAM"/>
    <property type="match status" value="1"/>
</dbReference>
<dbReference type="AlphaFoldDB" id="A0A933GM80"/>
<keyword evidence="7" id="KW-0411">Iron-sulfur</keyword>
<evidence type="ECO:0000256" key="3">
    <source>
        <dbReference type="ARBA" id="ARBA00022679"/>
    </source>
</evidence>
<name>A0A933GM80_UNCTE</name>
<dbReference type="CDD" id="cd02068">
    <property type="entry name" value="radical_SAM_B12_BD"/>
    <property type="match status" value="1"/>
</dbReference>
<feature type="domain" description="B12-binding" evidence="8">
    <location>
        <begin position="16"/>
        <end position="164"/>
    </location>
</feature>
<dbReference type="SFLD" id="SFLDG01123">
    <property type="entry name" value="methyltransferase_(Class_B)"/>
    <property type="match status" value="1"/>
</dbReference>
<dbReference type="PROSITE" id="PS51918">
    <property type="entry name" value="RADICAL_SAM"/>
    <property type="match status" value="1"/>
</dbReference>
<keyword evidence="4" id="KW-0949">S-adenosyl-L-methionine</keyword>
<comment type="caution">
    <text evidence="10">The sequence shown here is derived from an EMBL/GenBank/DDBJ whole genome shotgun (WGS) entry which is preliminary data.</text>
</comment>
<dbReference type="Gene3D" id="3.40.50.280">
    <property type="entry name" value="Cobalamin-binding domain"/>
    <property type="match status" value="1"/>
</dbReference>
<dbReference type="PANTHER" id="PTHR43409:SF7">
    <property type="entry name" value="BLL1977 PROTEIN"/>
    <property type="match status" value="1"/>
</dbReference>
<evidence type="ECO:0000256" key="5">
    <source>
        <dbReference type="ARBA" id="ARBA00022723"/>
    </source>
</evidence>
<dbReference type="InterPro" id="IPR023404">
    <property type="entry name" value="rSAM_horseshoe"/>
</dbReference>
<protein>
    <submittedName>
        <fullName evidence="10">Radical SAM protein</fullName>
    </submittedName>
</protein>
<dbReference type="InterPro" id="IPR051198">
    <property type="entry name" value="BchE-like"/>
</dbReference>
<dbReference type="GO" id="GO:0051539">
    <property type="term" value="F:4 iron, 4 sulfur cluster binding"/>
    <property type="evidence" value="ECO:0007669"/>
    <property type="project" value="UniProtKB-KW"/>
</dbReference>
<dbReference type="InterPro" id="IPR006638">
    <property type="entry name" value="Elp3/MiaA/NifB-like_rSAM"/>
</dbReference>
<gene>
    <name evidence="10" type="ORF">HY730_02940</name>
</gene>
<proteinExistence type="predicted"/>
<accession>A0A933GM80</accession>
<feature type="domain" description="Radical SAM core" evidence="9">
    <location>
        <begin position="218"/>
        <end position="461"/>
    </location>
</feature>
<evidence type="ECO:0000259" key="9">
    <source>
        <dbReference type="PROSITE" id="PS51918"/>
    </source>
</evidence>
<dbReference type="InterPro" id="IPR034466">
    <property type="entry name" value="Methyltransferase_Class_B"/>
</dbReference>
<sequence length="499" mass="56800">MNTKDRKILLLNPPLTIKCEDYKAFGLFPPLGLAYLAGVLIEHGYEVEIRDLMAEGAPQPEKIEDGMIRLGPRQGEIEKLVRNFSPKIVGISNTFTSFSSDAVWLARTIRESLPEALVVMGGAHASMEPRAILAGGAVDVVVIGEGEFIFLELVEAVFGGHLEKARRIGGTIWAVEGEIIDNGWQEPIADLDSIPFPAYQLLPMEHYIWQKKANFATVMRRPVGHIITSRGCRYNCIFCSTTKYFKSFRPRSPENVVREIKLLIHDYGIREMHFHDDSIMSDPKYVRDLCQAILKEGLDICWQVSQGINSALLDDDLLELMHRSGMYRVGFPIESGSPEILRFVRKKIQLDKVKNLIRKCNSLGIYCFGCFMIGFPEETKDQIEQTRDFIMDSGLDYAKISITQPLAGSELYEIYKTLGCCQGVNETGSTYFHTSYDTVNFKAAELNEIRQKMLRSFAWQRLKRILGWRGFARYIVPKVRSREHLLYFLKVSWLALRGC</sequence>
<reference evidence="10" key="1">
    <citation type="submission" date="2020-07" db="EMBL/GenBank/DDBJ databases">
        <title>Huge and variable diversity of episymbiotic CPR bacteria and DPANN archaea in groundwater ecosystems.</title>
        <authorList>
            <person name="He C.Y."/>
            <person name="Keren R."/>
            <person name="Whittaker M."/>
            <person name="Farag I.F."/>
            <person name="Doudna J."/>
            <person name="Cate J.H.D."/>
            <person name="Banfield J.F."/>
        </authorList>
    </citation>
    <scope>NUCLEOTIDE SEQUENCE</scope>
    <source>
        <strain evidence="10">NC_groundwater_1482_Ag_S-0.65um_47_24</strain>
    </source>
</reference>